<protein>
    <submittedName>
        <fullName evidence="1">Uncharacterized protein</fullName>
    </submittedName>
</protein>
<dbReference type="AlphaFoldDB" id="A0A5N6R4T1"/>
<proteinExistence type="predicted"/>
<organism evidence="1 2">
    <name type="scientific">Carpinus fangiana</name>
    <dbReference type="NCBI Taxonomy" id="176857"/>
    <lineage>
        <taxon>Eukaryota</taxon>
        <taxon>Viridiplantae</taxon>
        <taxon>Streptophyta</taxon>
        <taxon>Embryophyta</taxon>
        <taxon>Tracheophyta</taxon>
        <taxon>Spermatophyta</taxon>
        <taxon>Magnoliopsida</taxon>
        <taxon>eudicotyledons</taxon>
        <taxon>Gunneridae</taxon>
        <taxon>Pentapetalae</taxon>
        <taxon>rosids</taxon>
        <taxon>fabids</taxon>
        <taxon>Fagales</taxon>
        <taxon>Betulaceae</taxon>
        <taxon>Carpinus</taxon>
    </lineage>
</organism>
<evidence type="ECO:0000313" key="1">
    <source>
        <dbReference type="EMBL" id="KAE8023755.1"/>
    </source>
</evidence>
<name>A0A5N6R4T1_9ROSI</name>
<accession>A0A5N6R4T1</accession>
<evidence type="ECO:0000313" key="2">
    <source>
        <dbReference type="Proteomes" id="UP000327013"/>
    </source>
</evidence>
<sequence length="138" mass="15919">MSGKVVLQEENNAADYMSRIAETMKLDNQRIWETKVPRGLRQILIEDVVVTKVHFKPSSTKIPVDLVKFELLSKERDEKAIGSKEQFKKKKIVSKWFEVLIEYERKHGKGNCNSVAEEHRFGTLRLGLKNPMGRPAHS</sequence>
<reference evidence="1 2" key="1">
    <citation type="submission" date="2019-06" db="EMBL/GenBank/DDBJ databases">
        <title>A chromosomal-level reference genome of Carpinus fangiana (Coryloideae, Betulaceae).</title>
        <authorList>
            <person name="Yang X."/>
            <person name="Wang Z."/>
            <person name="Zhang L."/>
            <person name="Hao G."/>
            <person name="Liu J."/>
            <person name="Yang Y."/>
        </authorList>
    </citation>
    <scope>NUCLEOTIDE SEQUENCE [LARGE SCALE GENOMIC DNA]</scope>
    <source>
        <strain evidence="1">Cfa_2016G</strain>
        <tissue evidence="1">Leaf</tissue>
    </source>
</reference>
<gene>
    <name evidence="1" type="ORF">FH972_009422</name>
</gene>
<dbReference type="EMBL" id="CM017323">
    <property type="protein sequence ID" value="KAE8023755.1"/>
    <property type="molecule type" value="Genomic_DNA"/>
</dbReference>
<dbReference type="Proteomes" id="UP000327013">
    <property type="component" value="Chromosome 3"/>
</dbReference>
<keyword evidence="2" id="KW-1185">Reference proteome</keyword>